<dbReference type="Proteomes" id="UP000251402">
    <property type="component" value="Chromosome"/>
</dbReference>
<proteinExistence type="predicted"/>
<evidence type="ECO:0000313" key="11">
    <source>
        <dbReference type="Proteomes" id="UP000251402"/>
    </source>
</evidence>
<dbReference type="RefSeq" id="WP_112573382.1">
    <property type="nucleotide sequence ID" value="NZ_CP043450.1"/>
</dbReference>
<dbReference type="CDD" id="cd00383">
    <property type="entry name" value="trans_reg_C"/>
    <property type="match status" value="1"/>
</dbReference>
<evidence type="ECO:0000256" key="5">
    <source>
        <dbReference type="ARBA" id="ARBA00023163"/>
    </source>
</evidence>
<dbReference type="CDD" id="cd19935">
    <property type="entry name" value="REC_OmpR_CusR-like"/>
    <property type="match status" value="1"/>
</dbReference>
<dbReference type="Gene3D" id="3.40.50.2300">
    <property type="match status" value="1"/>
</dbReference>
<keyword evidence="11" id="KW-1185">Reference proteome</keyword>
<dbReference type="GO" id="GO:0032993">
    <property type="term" value="C:protein-DNA complex"/>
    <property type="evidence" value="ECO:0007669"/>
    <property type="project" value="TreeGrafter"/>
</dbReference>
<feature type="modified residue" description="4-aspartylphosphate" evidence="6">
    <location>
        <position position="52"/>
    </location>
</feature>
<keyword evidence="3" id="KW-0805">Transcription regulation</keyword>
<protein>
    <submittedName>
        <fullName evidence="10">Response regulator transcription factor</fullName>
    </submittedName>
</protein>
<dbReference type="PANTHER" id="PTHR48111">
    <property type="entry name" value="REGULATOR OF RPOS"/>
    <property type="match status" value="1"/>
</dbReference>
<gene>
    <name evidence="10" type="ORF">DEO27_000255</name>
</gene>
<evidence type="ECO:0000313" key="10">
    <source>
        <dbReference type="EMBL" id="QEM08517.1"/>
    </source>
</evidence>
<evidence type="ECO:0000256" key="7">
    <source>
        <dbReference type="PROSITE-ProRule" id="PRU01091"/>
    </source>
</evidence>
<dbReference type="InterPro" id="IPR036388">
    <property type="entry name" value="WH-like_DNA-bd_sf"/>
</dbReference>
<name>A0A5C1HR76_9SPHI</name>
<dbReference type="Pfam" id="PF00486">
    <property type="entry name" value="Trans_reg_C"/>
    <property type="match status" value="1"/>
</dbReference>
<dbReference type="SMART" id="SM00448">
    <property type="entry name" value="REC"/>
    <property type="match status" value="1"/>
</dbReference>
<dbReference type="GO" id="GO:0000156">
    <property type="term" value="F:phosphorelay response regulator activity"/>
    <property type="evidence" value="ECO:0007669"/>
    <property type="project" value="TreeGrafter"/>
</dbReference>
<feature type="DNA-binding region" description="OmpR/PhoB-type" evidence="7">
    <location>
        <begin position="129"/>
        <end position="227"/>
    </location>
</feature>
<dbReference type="InterPro" id="IPR039420">
    <property type="entry name" value="WalR-like"/>
</dbReference>
<evidence type="ECO:0000259" key="9">
    <source>
        <dbReference type="PROSITE" id="PS51755"/>
    </source>
</evidence>
<keyword evidence="4 7" id="KW-0238">DNA-binding</keyword>
<dbReference type="GO" id="GO:0000976">
    <property type="term" value="F:transcription cis-regulatory region binding"/>
    <property type="evidence" value="ECO:0007669"/>
    <property type="project" value="TreeGrafter"/>
</dbReference>
<evidence type="ECO:0000256" key="1">
    <source>
        <dbReference type="ARBA" id="ARBA00022553"/>
    </source>
</evidence>
<dbReference type="PROSITE" id="PS50110">
    <property type="entry name" value="RESPONSE_REGULATORY"/>
    <property type="match status" value="1"/>
</dbReference>
<dbReference type="OrthoDB" id="9790442at2"/>
<feature type="domain" description="Response regulatory" evidence="8">
    <location>
        <begin position="3"/>
        <end position="117"/>
    </location>
</feature>
<evidence type="ECO:0000256" key="2">
    <source>
        <dbReference type="ARBA" id="ARBA00023012"/>
    </source>
</evidence>
<keyword evidence="5" id="KW-0804">Transcription</keyword>
<dbReference type="Gene3D" id="1.10.10.10">
    <property type="entry name" value="Winged helix-like DNA-binding domain superfamily/Winged helix DNA-binding domain"/>
    <property type="match status" value="1"/>
</dbReference>
<dbReference type="InterPro" id="IPR011006">
    <property type="entry name" value="CheY-like_superfamily"/>
</dbReference>
<evidence type="ECO:0000256" key="4">
    <source>
        <dbReference type="ARBA" id="ARBA00023125"/>
    </source>
</evidence>
<evidence type="ECO:0000259" key="8">
    <source>
        <dbReference type="PROSITE" id="PS50110"/>
    </source>
</evidence>
<dbReference type="Gene3D" id="6.10.250.690">
    <property type="match status" value="1"/>
</dbReference>
<keyword evidence="1 6" id="KW-0597">Phosphoprotein</keyword>
<dbReference type="SUPFAM" id="SSF52172">
    <property type="entry name" value="CheY-like"/>
    <property type="match status" value="1"/>
</dbReference>
<dbReference type="EMBL" id="CP043450">
    <property type="protein sequence ID" value="QEM08517.1"/>
    <property type="molecule type" value="Genomic_DNA"/>
</dbReference>
<dbReference type="AlphaFoldDB" id="A0A5C1HR76"/>
<dbReference type="KEGG" id="mrub:DEO27_000255"/>
<dbReference type="InterPro" id="IPR001867">
    <property type="entry name" value="OmpR/PhoB-type_DNA-bd"/>
</dbReference>
<organism evidence="10 11">
    <name type="scientific">Mucilaginibacter rubeus</name>
    <dbReference type="NCBI Taxonomy" id="2027860"/>
    <lineage>
        <taxon>Bacteria</taxon>
        <taxon>Pseudomonadati</taxon>
        <taxon>Bacteroidota</taxon>
        <taxon>Sphingobacteriia</taxon>
        <taxon>Sphingobacteriales</taxon>
        <taxon>Sphingobacteriaceae</taxon>
        <taxon>Mucilaginibacter</taxon>
    </lineage>
</organism>
<dbReference type="InterPro" id="IPR001789">
    <property type="entry name" value="Sig_transdc_resp-reg_receiver"/>
</dbReference>
<keyword evidence="2" id="KW-0902">Two-component regulatory system</keyword>
<accession>A0A5C1HR76</accession>
<reference evidence="10" key="1">
    <citation type="submission" date="2019-08" db="EMBL/GenBank/DDBJ databases">
        <title>Comparative genome analysis confer to the adaptation heavy metal polluted environment.</title>
        <authorList>
            <person name="Li Y."/>
        </authorList>
    </citation>
    <scope>NUCLEOTIDE SEQUENCE [LARGE SCALE GENOMIC DNA]</scope>
    <source>
        <strain evidence="10">P1</strain>
    </source>
</reference>
<dbReference type="PROSITE" id="PS51755">
    <property type="entry name" value="OMPR_PHOB"/>
    <property type="match status" value="1"/>
</dbReference>
<evidence type="ECO:0000256" key="3">
    <source>
        <dbReference type="ARBA" id="ARBA00023015"/>
    </source>
</evidence>
<sequence length="229" mass="26362">MYNILLIEDDDRLATVIKRGLEETGCQITVAYDGLLGQKLALQEKYDVIITDIILPKINGLDLCKYVKSQKPEAAILMLTALGTTDDKVEGFDAGADDYLVKPFEFRELEVRVRALAKRQQFVGKPKLGESLVIADLQMNTYTKTVYRSGTEINLTPKEFKLLEYMMRNRDRVLSRSEIGEKVWETTFDTGTNFIDVYINYLRKKIDRDYPVKLIHTKPGMGFIFREEK</sequence>
<dbReference type="Pfam" id="PF00072">
    <property type="entry name" value="Response_reg"/>
    <property type="match status" value="1"/>
</dbReference>
<evidence type="ECO:0000256" key="6">
    <source>
        <dbReference type="PROSITE-ProRule" id="PRU00169"/>
    </source>
</evidence>
<dbReference type="PANTHER" id="PTHR48111:SF22">
    <property type="entry name" value="REGULATOR OF RPOS"/>
    <property type="match status" value="1"/>
</dbReference>
<dbReference type="SMART" id="SM00862">
    <property type="entry name" value="Trans_reg_C"/>
    <property type="match status" value="1"/>
</dbReference>
<dbReference type="GO" id="GO:0005829">
    <property type="term" value="C:cytosol"/>
    <property type="evidence" value="ECO:0007669"/>
    <property type="project" value="TreeGrafter"/>
</dbReference>
<dbReference type="GO" id="GO:0006355">
    <property type="term" value="P:regulation of DNA-templated transcription"/>
    <property type="evidence" value="ECO:0007669"/>
    <property type="project" value="InterPro"/>
</dbReference>
<dbReference type="FunFam" id="1.10.10.10:FF:000005">
    <property type="entry name" value="Two-component system response regulator"/>
    <property type="match status" value="1"/>
</dbReference>
<feature type="domain" description="OmpR/PhoB-type" evidence="9">
    <location>
        <begin position="129"/>
        <end position="227"/>
    </location>
</feature>